<proteinExistence type="predicted"/>
<keyword evidence="2" id="KW-1185">Reference proteome</keyword>
<accession>A0ACC5QYD5</accession>
<keyword evidence="1" id="KW-0378">Hydrolase</keyword>
<organism evidence="1 2">
    <name type="scientific">Taklimakanibacter albus</name>
    <dbReference type="NCBI Taxonomy" id="2800327"/>
    <lineage>
        <taxon>Bacteria</taxon>
        <taxon>Pseudomonadati</taxon>
        <taxon>Pseudomonadota</taxon>
        <taxon>Alphaproteobacteria</taxon>
        <taxon>Hyphomicrobiales</taxon>
        <taxon>Aestuariivirgaceae</taxon>
        <taxon>Taklimakanibacter</taxon>
    </lineage>
</organism>
<dbReference type="Proteomes" id="UP000616151">
    <property type="component" value="Unassembled WGS sequence"/>
</dbReference>
<sequence>MSLTPVAITALDLRLHSGSWSFAEAEKLRITEHWRKLADANPRIWNGDVLICAGAKVADTVLTGRFIKTDYASFVAWRDWGWPDKSVSNVFGSAIVHTADNALLYGRMASHTLNAGKIYPPGGSLEMKDVSVDGRVDVMGSLIRELAEETGLKAADAERAELLAVFDGPRLSVAQVFRFAQPADMLAEAVRHYLRSGHEDELSDIEIVRASSQFDSTMPAYAVAIARYLTADRA</sequence>
<evidence type="ECO:0000313" key="2">
    <source>
        <dbReference type="Proteomes" id="UP000616151"/>
    </source>
</evidence>
<protein>
    <submittedName>
        <fullName evidence="1">NUDIX hydrolase</fullName>
    </submittedName>
</protein>
<evidence type="ECO:0000313" key="1">
    <source>
        <dbReference type="EMBL" id="MBK1865365.1"/>
    </source>
</evidence>
<reference evidence="1" key="1">
    <citation type="submission" date="2021-01" db="EMBL/GenBank/DDBJ databases">
        <authorList>
            <person name="Sun Q."/>
        </authorList>
    </citation>
    <scope>NUCLEOTIDE SEQUENCE</scope>
    <source>
        <strain evidence="1">YIM B02566</strain>
    </source>
</reference>
<comment type="caution">
    <text evidence="1">The sequence shown here is derived from an EMBL/GenBank/DDBJ whole genome shotgun (WGS) entry which is preliminary data.</text>
</comment>
<gene>
    <name evidence="1" type="ORF">JHL16_03295</name>
</gene>
<dbReference type="EMBL" id="JAENHL010000004">
    <property type="protein sequence ID" value="MBK1865365.1"/>
    <property type="molecule type" value="Genomic_DNA"/>
</dbReference>
<name>A0ACC5QYD5_9HYPH</name>